<gene>
    <name evidence="1" type="ORF">GPUH_LOCUS5963</name>
</gene>
<dbReference type="AlphaFoldDB" id="A0A183DB72"/>
<organism evidence="3">
    <name type="scientific">Gongylonema pulchrum</name>
    <dbReference type="NCBI Taxonomy" id="637853"/>
    <lineage>
        <taxon>Eukaryota</taxon>
        <taxon>Metazoa</taxon>
        <taxon>Ecdysozoa</taxon>
        <taxon>Nematoda</taxon>
        <taxon>Chromadorea</taxon>
        <taxon>Rhabditida</taxon>
        <taxon>Spirurina</taxon>
        <taxon>Spiruromorpha</taxon>
        <taxon>Spiruroidea</taxon>
        <taxon>Gongylonematidae</taxon>
        <taxon>Gongylonema</taxon>
    </lineage>
</organism>
<reference evidence="1 2" key="2">
    <citation type="submission" date="2018-11" db="EMBL/GenBank/DDBJ databases">
        <authorList>
            <consortium name="Pathogen Informatics"/>
        </authorList>
    </citation>
    <scope>NUCLEOTIDE SEQUENCE [LARGE SCALE GENOMIC DNA]</scope>
</reference>
<evidence type="ECO:0000313" key="3">
    <source>
        <dbReference type="WBParaSite" id="GPUH_0000597101-mRNA-1"/>
    </source>
</evidence>
<keyword evidence="2" id="KW-1185">Reference proteome</keyword>
<dbReference type="OrthoDB" id="6022652at2759"/>
<proteinExistence type="predicted"/>
<evidence type="ECO:0000313" key="1">
    <source>
        <dbReference type="EMBL" id="VDK52877.1"/>
    </source>
</evidence>
<sequence length="112" mass="12803">MERQLAGLSSLVHSALVSKGMSETSQRDMQELRKQILALHPDVVSVASESSIPNSVDHSLPDSVFLSGETQQQLLKLKRHVTDTKNQLRQIRRAAQVRKVHWRNIKNHNQRF</sequence>
<dbReference type="EMBL" id="UYRT01013273">
    <property type="protein sequence ID" value="VDK52877.1"/>
    <property type="molecule type" value="Genomic_DNA"/>
</dbReference>
<dbReference type="Proteomes" id="UP000271098">
    <property type="component" value="Unassembled WGS sequence"/>
</dbReference>
<name>A0A183DB72_9BILA</name>
<accession>A0A183DB72</accession>
<evidence type="ECO:0000313" key="2">
    <source>
        <dbReference type="Proteomes" id="UP000271098"/>
    </source>
</evidence>
<dbReference type="WBParaSite" id="GPUH_0000597101-mRNA-1">
    <property type="protein sequence ID" value="GPUH_0000597101-mRNA-1"/>
    <property type="gene ID" value="GPUH_0000597101"/>
</dbReference>
<reference evidence="3" key="1">
    <citation type="submission" date="2016-06" db="UniProtKB">
        <authorList>
            <consortium name="WormBaseParasite"/>
        </authorList>
    </citation>
    <scope>IDENTIFICATION</scope>
</reference>
<protein>
    <submittedName>
        <fullName evidence="3">Biogenesis of lysosome-related organelles complex 1 subunit 7</fullName>
    </submittedName>
</protein>